<dbReference type="AlphaFoldDB" id="A0A0G1GJQ9"/>
<sequence>MIKNTLLFLLSLSLSFYLPLQRSNLVEAQDFVPPEQNICNFTPGTDPQVVGDVTLANNCVIYEDVNGTSNGNIILDGINLTLYRTMVWYPGYEIRITNGATIYVNSNAQIIQNKLCLKDEDLDGLPAIKTLTINPTTGAVISPTPPPTSLTQLDMIVANPDGTCPQSYVLRETLSSIAYADLNDTSATDTLSLFSTDPELLRLGFEIDGVTDVLALAGDIIVGNNKNLIINSPGKLGIGTTNPGANLVVAAVAPQFRLTDTSSNGSIVMQSDPGGSNTSKITVYDYVASAGKTLHLQTDNNNLIIGENGGNVGIGTTNPASKLQVSTTGGDNIITSTSVTSGGAYIITNGASNYYSAYISQTSAQDWRLGQYGADTNFVLADSTGTLTYPFKVEPDTPTNTLYLDSAGYVGIGTADPTYNLAVNGSAYALSLNLYTPGGSWLSGKTGTYGLNGSGQPAASYSPFIRQTTSSGHVVNLGGLGDDFGFFGYDAARAVNGYDYNMTMDLTNGNIGIGTITPASKLDVVGSVGATDGFSVDGQLIISADGSQLLPNTAGVTTAFAHVNTSGGGIDALNTGDWDLLVYETQTYIPALMLGYNGTASISSYDTDEALSIFTNGTGTMNLGGGSGTIYVNSSDWDISTTGVMTGISGITNNAAITSTGGIVSLNASSNFATNINTGTSTGTVTIGNTLNAVTLAGILTLGNGLDTIAVSSSDWDISTTGVMTGISGITTNGAYTQSGTGVNLFTGQVNIGNSSNWIKLVGANLDLTLQSVNDLWLNGNNNVIAELDDNQATSANASFFIVRNGSNTNVFTVDESGNGVLNGTCASAGADCAVDLAERHYSLLPAKPGFIMSVDNSPAANQVGTVRAASHPNDPTVIGVVSTNPAITIFGSQVSINPGGTPQIDPYEPAIALSGRVPVVVTSKGGTIYKGDPISSSSIQGTGMKSVKAGTIVGKALESTENWNSANCPNVSSIADITWPADGGTNPNKPCFTLPDGTLVGKIMTFVNVSWFDPDINQTSSRIDKLEKENQELKDRIKRIEEKLGIQ</sequence>
<dbReference type="Proteomes" id="UP000034069">
    <property type="component" value="Unassembled WGS sequence"/>
</dbReference>
<feature type="coiled-coil region" evidence="1">
    <location>
        <begin position="1017"/>
        <end position="1044"/>
    </location>
</feature>
<evidence type="ECO:0000313" key="3">
    <source>
        <dbReference type="Proteomes" id="UP000034069"/>
    </source>
</evidence>
<reference evidence="2 3" key="1">
    <citation type="journal article" date="2015" name="Nature">
        <title>rRNA introns, odd ribosomes, and small enigmatic genomes across a large radiation of phyla.</title>
        <authorList>
            <person name="Brown C.T."/>
            <person name="Hug L.A."/>
            <person name="Thomas B.C."/>
            <person name="Sharon I."/>
            <person name="Castelle C.J."/>
            <person name="Singh A."/>
            <person name="Wilkins M.J."/>
            <person name="Williams K.H."/>
            <person name="Banfield J.F."/>
        </authorList>
    </citation>
    <scope>NUCLEOTIDE SEQUENCE [LARGE SCALE GENOMIC DNA]</scope>
</reference>
<gene>
    <name evidence="2" type="ORF">UW23_C0020G0006</name>
</gene>
<protein>
    <recommendedName>
        <fullName evidence="4">Peptidase S74 domain-containing protein</fullName>
    </recommendedName>
</protein>
<dbReference type="EMBL" id="LCHN01000020">
    <property type="protein sequence ID" value="KKT35171.1"/>
    <property type="molecule type" value="Genomic_DNA"/>
</dbReference>
<organism evidence="2 3">
    <name type="scientific">Candidatus Collierbacteria bacterium GW2011_GWA1_44_12</name>
    <dbReference type="NCBI Taxonomy" id="1618376"/>
    <lineage>
        <taxon>Bacteria</taxon>
        <taxon>Candidatus Collieribacteriota</taxon>
    </lineage>
</organism>
<comment type="caution">
    <text evidence="2">The sequence shown here is derived from an EMBL/GenBank/DDBJ whole genome shotgun (WGS) entry which is preliminary data.</text>
</comment>
<keyword evidence="1" id="KW-0175">Coiled coil</keyword>
<name>A0A0G1GJQ9_9BACT</name>
<proteinExistence type="predicted"/>
<accession>A0A0G1GJQ9</accession>
<evidence type="ECO:0008006" key="4">
    <source>
        <dbReference type="Google" id="ProtNLM"/>
    </source>
</evidence>
<evidence type="ECO:0000256" key="1">
    <source>
        <dbReference type="SAM" id="Coils"/>
    </source>
</evidence>
<evidence type="ECO:0000313" key="2">
    <source>
        <dbReference type="EMBL" id="KKT35171.1"/>
    </source>
</evidence>